<keyword evidence="1" id="KW-1133">Transmembrane helix</keyword>
<feature type="transmembrane region" description="Helical" evidence="1">
    <location>
        <begin position="85"/>
        <end position="104"/>
    </location>
</feature>
<name>A0A5P4S6Q0_VIBPH</name>
<feature type="transmembrane region" description="Helical" evidence="1">
    <location>
        <begin position="228"/>
        <end position="248"/>
    </location>
</feature>
<feature type="transmembrane region" description="Helical" evidence="1">
    <location>
        <begin position="27"/>
        <end position="44"/>
    </location>
</feature>
<keyword evidence="1" id="KW-0812">Transmembrane</keyword>
<organism evidence="2">
    <name type="scientific">Vibrio parahaemolyticus</name>
    <dbReference type="NCBI Taxonomy" id="670"/>
    <lineage>
        <taxon>Bacteria</taxon>
        <taxon>Pseudomonadati</taxon>
        <taxon>Pseudomonadota</taxon>
        <taxon>Gammaproteobacteria</taxon>
        <taxon>Vibrionales</taxon>
        <taxon>Vibrionaceae</taxon>
        <taxon>Vibrio</taxon>
    </lineage>
</organism>
<reference evidence="2" key="1">
    <citation type="journal article" date="2019" name="Int. J. Food Microbiol.">
        <title>Developing a novel molecular serotyping system based on capsular polysaccharide synthesis gene clusters of Vibrio parahaemolyticus.</title>
        <authorList>
            <person name="Pang Y."/>
            <person name="Guo X."/>
            <person name="Tian X."/>
            <person name="Liu F."/>
            <person name="Wang L."/>
            <person name="Wu J."/>
            <person name="Zhang S."/>
            <person name="Li S."/>
            <person name="Liu B."/>
        </authorList>
    </citation>
    <scope>NUCLEOTIDE SEQUENCE</scope>
    <source>
        <strain evidence="2">G3563</strain>
    </source>
</reference>
<protein>
    <submittedName>
        <fullName evidence="2">Putative membrane protein</fullName>
    </submittedName>
</protein>
<feature type="transmembrane region" description="Helical" evidence="1">
    <location>
        <begin position="195"/>
        <end position="222"/>
    </location>
</feature>
<sequence>MIKIIPWFIIGVFFFPLLPPVMGNSQIHINFLTLLIGLIFIFRFRNNIKINNIVVLGVYFLLFQLLLFFSFYFGLKHESLGLTSILSTLRPLMLFVVYLSTVEICRRYDFFYKPCFNYIVAISFFYLIFELFCLKYSYNLVTLLYKRDFRPELFFVGTTFFGTSYYSGYSFYCIFLLSFVNLYNKRNLTSKAITCFAFLLVLSSLSKTMILCLFISTYLMLLVYVRSYVVKLSLISVLPLAILSLFLFQTEISTFLSDSGIPALSSIKTLLYDSSNSGSLNARSSQIFDAFELGQSYSLLFGAGLGQDASIESLPAVYLYRYGTLGLMLFYTCNLLLLLYSSRKLFFSKKEHFAISFSLWIWVATLPITQLSGVMIEQSKMAVVSALMVGYLLKEYNKLESNYV</sequence>
<feature type="transmembrane region" description="Helical" evidence="1">
    <location>
        <begin position="158"/>
        <end position="183"/>
    </location>
</feature>
<feature type="transmembrane region" description="Helical" evidence="1">
    <location>
        <begin position="319"/>
        <end position="340"/>
    </location>
</feature>
<evidence type="ECO:0000256" key="1">
    <source>
        <dbReference type="SAM" id="Phobius"/>
    </source>
</evidence>
<gene>
    <name evidence="2" type="primary">wzy</name>
</gene>
<evidence type="ECO:0000313" key="2">
    <source>
        <dbReference type="EMBL" id="QFC18070.1"/>
    </source>
</evidence>
<accession>A0A5P4S6Q0</accession>
<feature type="transmembrane region" description="Helical" evidence="1">
    <location>
        <begin position="5"/>
        <end position="21"/>
    </location>
</feature>
<dbReference type="EMBL" id="MK482084">
    <property type="protein sequence ID" value="QFC18070.1"/>
    <property type="molecule type" value="Genomic_DNA"/>
</dbReference>
<feature type="transmembrane region" description="Helical" evidence="1">
    <location>
        <begin position="53"/>
        <end position="73"/>
    </location>
</feature>
<dbReference type="AlphaFoldDB" id="A0A5P4S6Q0"/>
<proteinExistence type="predicted"/>
<feature type="transmembrane region" description="Helical" evidence="1">
    <location>
        <begin position="352"/>
        <end position="371"/>
    </location>
</feature>
<feature type="transmembrane region" description="Helical" evidence="1">
    <location>
        <begin position="116"/>
        <end position="138"/>
    </location>
</feature>
<keyword evidence="1" id="KW-0472">Membrane</keyword>